<sequence>MTRDYPASKATIYIVFFLFPSFPPQLGIDNMRKQYALYMVNEERSLSLGNYTVTYCAVQHNVLIAYTMTMGGTTVEDDSNALTSVSDLPVSPGKATTKRDLESCTYPPYYLTLLPRVIVYATSTNLHNKSQVAWTFQPTEEWAIPNLTGPIVPKEGKCS</sequence>
<reference evidence="2" key="1">
    <citation type="journal article" date="2017" name="Genome Biol.">
        <title>Comparative genomics reveals high biological diversity and specific adaptations in the industrially and medically important fungal genus Aspergillus.</title>
        <authorList>
            <person name="de Vries R.P."/>
            <person name="Riley R."/>
            <person name="Wiebenga A."/>
            <person name="Aguilar-Osorio G."/>
            <person name="Amillis S."/>
            <person name="Uchima C.A."/>
            <person name="Anderluh G."/>
            <person name="Asadollahi M."/>
            <person name="Askin M."/>
            <person name="Barry K."/>
            <person name="Battaglia E."/>
            <person name="Bayram O."/>
            <person name="Benocci T."/>
            <person name="Braus-Stromeyer S.A."/>
            <person name="Caldana C."/>
            <person name="Canovas D."/>
            <person name="Cerqueira G.C."/>
            <person name="Chen F."/>
            <person name="Chen W."/>
            <person name="Choi C."/>
            <person name="Clum A."/>
            <person name="Dos Santos R.A."/>
            <person name="Damasio A.R."/>
            <person name="Diallinas G."/>
            <person name="Emri T."/>
            <person name="Fekete E."/>
            <person name="Flipphi M."/>
            <person name="Freyberg S."/>
            <person name="Gallo A."/>
            <person name="Gournas C."/>
            <person name="Habgood R."/>
            <person name="Hainaut M."/>
            <person name="Harispe M.L."/>
            <person name="Henrissat B."/>
            <person name="Hilden K.S."/>
            <person name="Hope R."/>
            <person name="Hossain A."/>
            <person name="Karabika E."/>
            <person name="Karaffa L."/>
            <person name="Karanyi Z."/>
            <person name="Krasevec N."/>
            <person name="Kuo A."/>
            <person name="Kusch H."/>
            <person name="LaButti K."/>
            <person name="Lagendijk E.L."/>
            <person name="Lapidus A."/>
            <person name="Levasseur A."/>
            <person name="Lindquist E."/>
            <person name="Lipzen A."/>
            <person name="Logrieco A.F."/>
            <person name="MacCabe A."/>
            <person name="Maekelae M.R."/>
            <person name="Malavazi I."/>
            <person name="Melin P."/>
            <person name="Meyer V."/>
            <person name="Mielnichuk N."/>
            <person name="Miskei M."/>
            <person name="Molnar A.P."/>
            <person name="Mule G."/>
            <person name="Ngan C.Y."/>
            <person name="Orejas M."/>
            <person name="Orosz E."/>
            <person name="Ouedraogo J.P."/>
            <person name="Overkamp K.M."/>
            <person name="Park H.-S."/>
            <person name="Perrone G."/>
            <person name="Piumi F."/>
            <person name="Punt P.J."/>
            <person name="Ram A.F."/>
            <person name="Ramon A."/>
            <person name="Rauscher S."/>
            <person name="Record E."/>
            <person name="Riano-Pachon D.M."/>
            <person name="Robert V."/>
            <person name="Roehrig J."/>
            <person name="Ruller R."/>
            <person name="Salamov A."/>
            <person name="Salih N.S."/>
            <person name="Samson R.A."/>
            <person name="Sandor E."/>
            <person name="Sanguinetti M."/>
            <person name="Schuetze T."/>
            <person name="Sepcic K."/>
            <person name="Shelest E."/>
            <person name="Sherlock G."/>
            <person name="Sophianopoulou V."/>
            <person name="Squina F.M."/>
            <person name="Sun H."/>
            <person name="Susca A."/>
            <person name="Todd R.B."/>
            <person name="Tsang A."/>
            <person name="Unkles S.E."/>
            <person name="van de Wiele N."/>
            <person name="van Rossen-Uffink D."/>
            <person name="Oliveira J.V."/>
            <person name="Vesth T.C."/>
            <person name="Visser J."/>
            <person name="Yu J.-H."/>
            <person name="Zhou M."/>
            <person name="Andersen M.R."/>
            <person name="Archer D.B."/>
            <person name="Baker S.E."/>
            <person name="Benoit I."/>
            <person name="Brakhage A.A."/>
            <person name="Braus G.H."/>
            <person name="Fischer R."/>
            <person name="Frisvad J.C."/>
            <person name="Goldman G.H."/>
            <person name="Houbraken J."/>
            <person name="Oakley B."/>
            <person name="Pocsi I."/>
            <person name="Scazzocchio C."/>
            <person name="Seiboth B."/>
            <person name="vanKuyk P.A."/>
            <person name="Wortman J."/>
            <person name="Dyer P.S."/>
            <person name="Grigoriev I.V."/>
        </authorList>
    </citation>
    <scope>NUCLEOTIDE SEQUENCE [LARGE SCALE GENOMIC DNA]</scope>
    <source>
        <strain evidence="2">CBS 101740 / IMI 381727 / IBT 21946</strain>
    </source>
</reference>
<organism evidence="1 2">
    <name type="scientific">Aspergillus brasiliensis (strain CBS 101740 / IMI 381727 / IBT 21946)</name>
    <dbReference type="NCBI Taxonomy" id="767769"/>
    <lineage>
        <taxon>Eukaryota</taxon>
        <taxon>Fungi</taxon>
        <taxon>Dikarya</taxon>
        <taxon>Ascomycota</taxon>
        <taxon>Pezizomycotina</taxon>
        <taxon>Eurotiomycetes</taxon>
        <taxon>Eurotiomycetidae</taxon>
        <taxon>Eurotiales</taxon>
        <taxon>Aspergillaceae</taxon>
        <taxon>Aspergillus</taxon>
        <taxon>Aspergillus subgen. Circumdati</taxon>
    </lineage>
</organism>
<protein>
    <submittedName>
        <fullName evidence="1">Uncharacterized protein</fullName>
    </submittedName>
</protein>
<gene>
    <name evidence="1" type="ORF">ASPBRDRAFT_35098</name>
</gene>
<dbReference type="AlphaFoldDB" id="A0A1L9U3S7"/>
<dbReference type="VEuPathDB" id="FungiDB:ASPBRDRAFT_35098"/>
<dbReference type="RefSeq" id="XP_067473591.1">
    <property type="nucleotide sequence ID" value="XM_067623312.1"/>
</dbReference>
<dbReference type="EMBL" id="KV878699">
    <property type="protein sequence ID" value="OJJ66341.1"/>
    <property type="molecule type" value="Genomic_DNA"/>
</dbReference>
<evidence type="ECO:0000313" key="2">
    <source>
        <dbReference type="Proteomes" id="UP000184499"/>
    </source>
</evidence>
<evidence type="ECO:0000313" key="1">
    <source>
        <dbReference type="EMBL" id="OJJ66341.1"/>
    </source>
</evidence>
<dbReference type="Proteomes" id="UP000184499">
    <property type="component" value="Unassembled WGS sequence"/>
</dbReference>
<accession>A0A1L9U3S7</accession>
<keyword evidence="2" id="KW-1185">Reference proteome</keyword>
<proteinExistence type="predicted"/>
<name>A0A1L9U3S7_ASPBC</name>
<dbReference type="GeneID" id="93575800"/>